<evidence type="ECO:0000313" key="11">
    <source>
        <dbReference type="WBParaSite" id="SMUV_0000783601-mRNA-1"/>
    </source>
</evidence>
<dbReference type="Pfam" id="PF23782">
    <property type="entry name" value="Tsg_N"/>
    <property type="match status" value="1"/>
</dbReference>
<comment type="similarity">
    <text evidence="2">Belongs to the twisted gastrulation protein family.</text>
</comment>
<comment type="subcellular location">
    <subcellularLocation>
        <location evidence="1">Secreted</location>
    </subcellularLocation>
</comment>
<evidence type="ECO:0000256" key="3">
    <source>
        <dbReference type="ARBA" id="ARBA00022473"/>
    </source>
</evidence>
<sequence length="224" mass="25190">MTCRFIQASLFYSLCLLITGCLSLGSEDCNGAECGSRVSKCMLLGACNCSISRERIRKNNCSCCKDCIKCLNKQFIRCCGCVGLCDTEKKLSTQMTSYVDNLDQDQEALIIFEKVASINEIGTTYAFPAFDQLQNDLIRNLLADNSKVRSIRSDTMCTVLYLDTCISHNQCIRYCLKIGASMLRWFHSGCCECIGQLCLPYGSNIPRCKYCNDYQDSFQRGHEL</sequence>
<evidence type="ECO:0000256" key="2">
    <source>
        <dbReference type="ARBA" id="ARBA00010047"/>
    </source>
</evidence>
<dbReference type="PROSITE" id="PS51257">
    <property type="entry name" value="PROKAR_LIPOPROTEIN"/>
    <property type="match status" value="1"/>
</dbReference>
<feature type="domain" description="Tsg C-terminal" evidence="8">
    <location>
        <begin position="144"/>
        <end position="212"/>
    </location>
</feature>
<organism evidence="10 11">
    <name type="scientific">Syphacia muris</name>
    <dbReference type="NCBI Taxonomy" id="451379"/>
    <lineage>
        <taxon>Eukaryota</taxon>
        <taxon>Metazoa</taxon>
        <taxon>Ecdysozoa</taxon>
        <taxon>Nematoda</taxon>
        <taxon>Chromadorea</taxon>
        <taxon>Rhabditida</taxon>
        <taxon>Spirurina</taxon>
        <taxon>Oxyuridomorpha</taxon>
        <taxon>Oxyuroidea</taxon>
        <taxon>Oxyuridae</taxon>
        <taxon>Syphacia</taxon>
    </lineage>
</organism>
<dbReference type="InterPro" id="IPR006761">
    <property type="entry name" value="Tsg"/>
</dbReference>
<keyword evidence="5 7" id="KW-0732">Signal</keyword>
<evidence type="ECO:0000256" key="1">
    <source>
        <dbReference type="ARBA" id="ARBA00004613"/>
    </source>
</evidence>
<dbReference type="Proteomes" id="UP000046393">
    <property type="component" value="Unplaced"/>
</dbReference>
<protein>
    <submittedName>
        <fullName evidence="11">Protein twisted gastrulation</fullName>
    </submittedName>
</protein>
<evidence type="ECO:0000313" key="10">
    <source>
        <dbReference type="Proteomes" id="UP000046393"/>
    </source>
</evidence>
<dbReference type="InterPro" id="IPR057726">
    <property type="entry name" value="Tsg_C"/>
</dbReference>
<feature type="signal peptide" evidence="7">
    <location>
        <begin position="1"/>
        <end position="23"/>
    </location>
</feature>
<dbReference type="GO" id="GO:0005615">
    <property type="term" value="C:extracellular space"/>
    <property type="evidence" value="ECO:0007669"/>
    <property type="project" value="TreeGrafter"/>
</dbReference>
<evidence type="ECO:0000256" key="5">
    <source>
        <dbReference type="ARBA" id="ARBA00022729"/>
    </source>
</evidence>
<keyword evidence="10" id="KW-1185">Reference proteome</keyword>
<dbReference type="InterPro" id="IPR057635">
    <property type="entry name" value="Tsg_N"/>
</dbReference>
<dbReference type="PANTHER" id="PTHR12312:SF16">
    <property type="entry name" value="TWISTED GASTRULATION PROTEIN HOMOLOG 1-A-RELATED"/>
    <property type="match status" value="1"/>
</dbReference>
<evidence type="ECO:0000259" key="9">
    <source>
        <dbReference type="Pfam" id="PF23782"/>
    </source>
</evidence>
<accession>A0A0N5ASQ6</accession>
<feature type="chain" id="PRO_5005893395" evidence="7">
    <location>
        <begin position="24"/>
        <end position="224"/>
    </location>
</feature>
<evidence type="ECO:0000259" key="8">
    <source>
        <dbReference type="Pfam" id="PF04668"/>
    </source>
</evidence>
<evidence type="ECO:0000256" key="6">
    <source>
        <dbReference type="ARBA" id="ARBA00023180"/>
    </source>
</evidence>
<name>A0A0N5ASQ6_9BILA</name>
<dbReference type="STRING" id="451379.A0A0N5ASQ6"/>
<evidence type="ECO:0000256" key="7">
    <source>
        <dbReference type="SAM" id="SignalP"/>
    </source>
</evidence>
<keyword evidence="6" id="KW-0325">Glycoprotein</keyword>
<dbReference type="PANTHER" id="PTHR12312">
    <property type="entry name" value="TWISTED GASTRULATION PROTEIN HOMOLOG 1-A-RELATED"/>
    <property type="match status" value="1"/>
</dbReference>
<keyword evidence="4" id="KW-0964">Secreted</keyword>
<keyword evidence="3" id="KW-0217">Developmental protein</keyword>
<dbReference type="GO" id="GO:0030510">
    <property type="term" value="P:regulation of BMP signaling pathway"/>
    <property type="evidence" value="ECO:0007669"/>
    <property type="project" value="TreeGrafter"/>
</dbReference>
<proteinExistence type="inferred from homology"/>
<evidence type="ECO:0000256" key="4">
    <source>
        <dbReference type="ARBA" id="ARBA00022525"/>
    </source>
</evidence>
<dbReference type="Pfam" id="PF04668">
    <property type="entry name" value="Tsg"/>
    <property type="match status" value="1"/>
</dbReference>
<dbReference type="AlphaFoldDB" id="A0A0N5ASQ6"/>
<feature type="domain" description="Tsg N-terminal" evidence="9">
    <location>
        <begin position="29"/>
        <end position="90"/>
    </location>
</feature>
<dbReference type="WBParaSite" id="SMUV_0000783601-mRNA-1">
    <property type="protein sequence ID" value="SMUV_0000783601-mRNA-1"/>
    <property type="gene ID" value="SMUV_0000783601"/>
</dbReference>
<reference evidence="11" key="1">
    <citation type="submission" date="2017-02" db="UniProtKB">
        <authorList>
            <consortium name="WormBaseParasite"/>
        </authorList>
    </citation>
    <scope>IDENTIFICATION</scope>
</reference>